<dbReference type="GO" id="GO:0008296">
    <property type="term" value="F:3'-5'-DNA exonuclease activity"/>
    <property type="evidence" value="ECO:0007669"/>
    <property type="project" value="TreeGrafter"/>
</dbReference>
<dbReference type="GO" id="GO:0006308">
    <property type="term" value="P:DNA catabolic process"/>
    <property type="evidence" value="ECO:0007669"/>
    <property type="project" value="TreeGrafter"/>
</dbReference>
<dbReference type="GO" id="GO:0046872">
    <property type="term" value="F:metal ion binding"/>
    <property type="evidence" value="ECO:0007669"/>
    <property type="project" value="UniProtKB-KW"/>
</dbReference>
<dbReference type="GO" id="GO:0005737">
    <property type="term" value="C:cytoplasm"/>
    <property type="evidence" value="ECO:0007669"/>
    <property type="project" value="TreeGrafter"/>
</dbReference>
<dbReference type="SUPFAM" id="SSF53098">
    <property type="entry name" value="Ribonuclease H-like"/>
    <property type="match status" value="1"/>
</dbReference>
<organism evidence="10 11">
    <name type="scientific">Tigriopus californicus</name>
    <name type="common">Marine copepod</name>
    <dbReference type="NCBI Taxonomy" id="6832"/>
    <lineage>
        <taxon>Eukaryota</taxon>
        <taxon>Metazoa</taxon>
        <taxon>Ecdysozoa</taxon>
        <taxon>Arthropoda</taxon>
        <taxon>Crustacea</taxon>
        <taxon>Multicrustacea</taxon>
        <taxon>Hexanauplia</taxon>
        <taxon>Copepoda</taxon>
        <taxon>Harpacticoida</taxon>
        <taxon>Harpacticidae</taxon>
        <taxon>Tigriopus</taxon>
    </lineage>
</organism>
<comment type="similarity">
    <text evidence="7">Belongs to the exonuclease superfamily. TREX family.</text>
</comment>
<dbReference type="Gene3D" id="3.30.420.10">
    <property type="entry name" value="Ribonuclease H-like superfamily/Ribonuclease H"/>
    <property type="match status" value="1"/>
</dbReference>
<evidence type="ECO:0000256" key="1">
    <source>
        <dbReference type="ARBA" id="ARBA00001946"/>
    </source>
</evidence>
<protein>
    <recommendedName>
        <fullName evidence="9">Exonuclease domain-containing protein</fullName>
    </recommendedName>
</protein>
<evidence type="ECO:0000256" key="8">
    <source>
        <dbReference type="SAM" id="MobiDB-lite"/>
    </source>
</evidence>
<keyword evidence="2" id="KW-0540">Nuclease</keyword>
<sequence>MAQQPQAPPLSPMSDGALRAALAQLMSPERIPPINEHTRAGLQRRVQRDLDPRAQTSVPPAIEPEPVAGPPQSCVQTLVFFDLEATGLRGSRPRITELALVAIHVTAFRDFQRTLSQSDDPSQARPRVLNRLNLCFRPGRPIPPLVSDLTGLDNQNLADQPRFSDQTVALLRVFLDQLPAPVCLLAHNARAYDVPLLRAEIRRASTNGQPVTFDYPVLDTLPALRQICAHRSKDEEGPSAHSSAGHGHPDYDDLGVRPLVDSDSELELNPEEDDITDQDLLAASVATHRETWEGAQTPSLPATPSKGFSTPLTPPTSSAKRPPTHNHRVKPTPLPFVGRPDSCLDPLDVTPDRACARSPGHNPPPPAPKRRKKVPADPASSAMNRAKKRLDFDQPPSFKLPLLHQHFLGSLPRESHGAESDCLSLLRVCATQASAILDLIPNRSQTLASAEPMW</sequence>
<dbReference type="SMART" id="SM00479">
    <property type="entry name" value="EXOIII"/>
    <property type="match status" value="1"/>
</dbReference>
<evidence type="ECO:0000313" key="11">
    <source>
        <dbReference type="Proteomes" id="UP000318571"/>
    </source>
</evidence>
<feature type="region of interest" description="Disordered" evidence="8">
    <location>
        <begin position="292"/>
        <end position="384"/>
    </location>
</feature>
<keyword evidence="6" id="KW-0460">Magnesium</keyword>
<dbReference type="InterPro" id="IPR036397">
    <property type="entry name" value="RNaseH_sf"/>
</dbReference>
<evidence type="ECO:0000313" key="10">
    <source>
        <dbReference type="EMBL" id="TRY63567.1"/>
    </source>
</evidence>
<dbReference type="Proteomes" id="UP000318571">
    <property type="component" value="Chromosome 10"/>
</dbReference>
<comment type="cofactor">
    <cofactor evidence="1">
        <name>Mg(2+)</name>
        <dbReference type="ChEBI" id="CHEBI:18420"/>
    </cofactor>
</comment>
<evidence type="ECO:0000256" key="2">
    <source>
        <dbReference type="ARBA" id="ARBA00022722"/>
    </source>
</evidence>
<dbReference type="InterPro" id="IPR013520">
    <property type="entry name" value="Ribonucl_H"/>
</dbReference>
<feature type="region of interest" description="Disordered" evidence="8">
    <location>
        <begin position="231"/>
        <end position="257"/>
    </location>
</feature>
<dbReference type="PANTHER" id="PTHR13058">
    <property type="entry name" value="THREE PRIME REPAIR EXONUCLEASE 1, 2"/>
    <property type="match status" value="1"/>
</dbReference>
<keyword evidence="3" id="KW-0479">Metal-binding</keyword>
<name>A0A553NDQ7_TIGCA</name>
<dbReference type="OrthoDB" id="10250935at2759"/>
<feature type="domain" description="Exonuclease" evidence="9">
    <location>
        <begin position="77"/>
        <end position="438"/>
    </location>
</feature>
<comment type="caution">
    <text evidence="10">The sequence shown here is derived from an EMBL/GenBank/DDBJ whole genome shotgun (WGS) entry which is preliminary data.</text>
</comment>
<evidence type="ECO:0000256" key="7">
    <source>
        <dbReference type="ARBA" id="ARBA00025769"/>
    </source>
</evidence>
<dbReference type="STRING" id="6832.A0A553NDQ7"/>
<evidence type="ECO:0000256" key="4">
    <source>
        <dbReference type="ARBA" id="ARBA00022801"/>
    </source>
</evidence>
<evidence type="ECO:0000259" key="9">
    <source>
        <dbReference type="SMART" id="SM00479"/>
    </source>
</evidence>
<feature type="region of interest" description="Disordered" evidence="8">
    <location>
        <begin position="28"/>
        <end position="70"/>
    </location>
</feature>
<dbReference type="GO" id="GO:0003676">
    <property type="term" value="F:nucleic acid binding"/>
    <property type="evidence" value="ECO:0007669"/>
    <property type="project" value="InterPro"/>
</dbReference>
<dbReference type="EMBL" id="VCGU01000458">
    <property type="protein sequence ID" value="TRY63567.1"/>
    <property type="molecule type" value="Genomic_DNA"/>
</dbReference>
<dbReference type="Pfam" id="PF00929">
    <property type="entry name" value="RNase_T"/>
    <property type="match status" value="1"/>
</dbReference>
<dbReference type="InterPro" id="IPR012337">
    <property type="entry name" value="RNaseH-like_sf"/>
</dbReference>
<keyword evidence="5" id="KW-0269">Exonuclease</keyword>
<keyword evidence="4" id="KW-0378">Hydrolase</keyword>
<feature type="compositionally biased region" description="Polar residues" evidence="8">
    <location>
        <begin position="294"/>
        <end position="319"/>
    </location>
</feature>
<gene>
    <name evidence="10" type="ORF">TCAL_11568</name>
</gene>
<reference evidence="10 11" key="1">
    <citation type="journal article" date="2018" name="Nat. Ecol. Evol.">
        <title>Genomic signatures of mitonuclear coevolution across populations of Tigriopus californicus.</title>
        <authorList>
            <person name="Barreto F.S."/>
            <person name="Watson E.T."/>
            <person name="Lima T.G."/>
            <person name="Willett C.S."/>
            <person name="Edmands S."/>
            <person name="Li W."/>
            <person name="Burton R.S."/>
        </authorList>
    </citation>
    <scope>NUCLEOTIDE SEQUENCE [LARGE SCALE GENOMIC DNA]</scope>
    <source>
        <strain evidence="10 11">San Diego</strain>
    </source>
</reference>
<dbReference type="PANTHER" id="PTHR13058:SF19">
    <property type="entry name" value="LD40940P"/>
    <property type="match status" value="1"/>
</dbReference>
<proteinExistence type="inferred from homology"/>
<dbReference type="AlphaFoldDB" id="A0A553NDQ7"/>
<evidence type="ECO:0000256" key="3">
    <source>
        <dbReference type="ARBA" id="ARBA00022723"/>
    </source>
</evidence>
<evidence type="ECO:0000256" key="6">
    <source>
        <dbReference type="ARBA" id="ARBA00022842"/>
    </source>
</evidence>
<dbReference type="InterPro" id="IPR040393">
    <property type="entry name" value="TREX1/2"/>
</dbReference>
<keyword evidence="11" id="KW-1185">Reference proteome</keyword>
<evidence type="ECO:0000256" key="5">
    <source>
        <dbReference type="ARBA" id="ARBA00022839"/>
    </source>
</evidence>
<accession>A0A553NDQ7</accession>